<keyword evidence="5" id="KW-0547">Nucleotide-binding</keyword>
<dbReference type="PANTHER" id="PTHR23155:SF1205">
    <property type="entry name" value="DISEASE RESISTANCE PROTEIN RPM1"/>
    <property type="match status" value="1"/>
</dbReference>
<evidence type="ECO:0000256" key="1">
    <source>
        <dbReference type="ARBA" id="ARBA00004474"/>
    </source>
</evidence>
<dbReference type="InterPro" id="IPR002182">
    <property type="entry name" value="NB-ARC"/>
</dbReference>
<dbReference type="FunFam" id="3.40.50.300:FF:001091">
    <property type="entry name" value="Probable disease resistance protein At1g61300"/>
    <property type="match status" value="1"/>
</dbReference>
<evidence type="ECO:0000256" key="3">
    <source>
        <dbReference type="ARBA" id="ARBA00022614"/>
    </source>
</evidence>
<dbReference type="PRINTS" id="PR00364">
    <property type="entry name" value="DISEASERSIST"/>
</dbReference>
<evidence type="ECO:0000259" key="10">
    <source>
        <dbReference type="Pfam" id="PF23559"/>
    </source>
</evidence>
<dbReference type="SUPFAM" id="SSF52058">
    <property type="entry name" value="L domain-like"/>
    <property type="match status" value="1"/>
</dbReference>
<dbReference type="FunFam" id="1.10.10.10:FF:000322">
    <property type="entry name" value="Probable disease resistance protein At1g63360"/>
    <property type="match status" value="1"/>
</dbReference>
<proteinExistence type="evidence at transcript level"/>
<dbReference type="GO" id="GO:0009536">
    <property type="term" value="C:plastid"/>
    <property type="evidence" value="ECO:0007669"/>
    <property type="project" value="UniProtKB-SubCell"/>
</dbReference>
<accession>A3RLW9</accession>
<dbReference type="InterPro" id="IPR055414">
    <property type="entry name" value="LRR_R13L4/SHOC2-like"/>
</dbReference>
<dbReference type="InterPro" id="IPR044974">
    <property type="entry name" value="Disease_R_plants"/>
</dbReference>
<feature type="domain" description="NB-ARC" evidence="8">
    <location>
        <begin position="163"/>
        <end position="332"/>
    </location>
</feature>
<dbReference type="Gene3D" id="3.80.10.10">
    <property type="entry name" value="Ribonuclease Inhibitor"/>
    <property type="match status" value="1"/>
</dbReference>
<name>A3RLW9_IPOBA</name>
<sequence length="888" mass="101788">MAEAAVEFLLGQLSAVIRDEWSLLGGMREDAEYIMNVLSRLNAALRVADEREEIDPQVKEWVKIVRELAYDTEDVIDEFLFHFGGRNTGGGFLTKINNIYISIKNLRAQHRLALALRNIKEKLNQHSQYQQFLPTTTVHNPQLHDVRVGAHFQEDSDLVGFENSKQSLIKLLLGAVDDDLRVHSVVGMGGFGKTTLVKKAYDDAQIIRHFQHRVWVTVSETFKIEELLKDVIKKLGNTPNGDSADELIQSVRDILSEQRYIIVFDDVWSFGVWRDIKYAFPRQRFGSRVVITTRNSEIGRDACHETQGDVYELKHLSEKDSWELFCKKTFLSDSCPPHLVNIAEDIVNKCGGLPLAIVVIAGILATKGEDIAEWKIFQLKTDDRMKNLENLLSLSYYDLPYYLKYCFLYFSIFPEDAIIRKERVIQLWIGEGFVKEKGLAEAYLNELIHRNLIQIAKKSHAGKIIGLRVHDILREIILSKALEQNFAVILTGQNKEWAPDNKCRRLIIHGFEFDDDILEGTSSKSHIRSLQLYHGASLGLSFSASKLLSFDYYIPLEVLDFSRGTILEEIPKGVYKLFNLKYLSLRGTMLKKVSKSIGCLQNLEILDLKKTLVYRLPVEIGKLHKLRYLVVDYPMEGVYFPFEIGRLLLLQKLSYVNATETNDVKVLSEIGNLTQLRKLGVTNLRQEDVKELFSSIKKLTNLISLSLAVEKNEILDIQHSPSPVPLCLRTLILYGRLERIPQWLSSLVSLTKLELWESCVLEDPLLILQDLPMLAHLTLSEYYEGEGLCFKAGKFPKLKYLDIEKLRPLKWIMVEEGAMPLLEDLCLSGCRLLEQVPFGIQHLSKLNSIKFCNMNNTLMRSLKPNGENYTKISHIPHINMDSINIKYW</sequence>
<dbReference type="Pfam" id="PF18052">
    <property type="entry name" value="Rx_N"/>
    <property type="match status" value="1"/>
</dbReference>
<evidence type="ECO:0000256" key="2">
    <source>
        <dbReference type="ARBA" id="ARBA00008894"/>
    </source>
</evidence>
<reference evidence="12" key="1">
    <citation type="journal article" date="2009" name="Agric. Sci. China">
        <title>Cloning and Characterization of Full Length cDNA of a CC-NBS-LRR Resistance Gene in Sweetpotato.</title>
        <authorList>
            <person name="Chen G.-S."/>
            <person name="Zhou Y.-F."/>
            <person name="Pan D.-R."/>
        </authorList>
    </citation>
    <scope>NUCLEOTIDE SEQUENCE</scope>
</reference>
<feature type="domain" description="Disease resistance R13L4/SHOC-2-like LRR" evidence="11">
    <location>
        <begin position="547"/>
        <end position="851"/>
    </location>
</feature>
<dbReference type="InterPro" id="IPR041118">
    <property type="entry name" value="Rx_N"/>
</dbReference>
<dbReference type="GO" id="GO:0043531">
    <property type="term" value="F:ADP binding"/>
    <property type="evidence" value="ECO:0007669"/>
    <property type="project" value="InterPro"/>
</dbReference>
<protein>
    <submittedName>
        <fullName evidence="12">NBS-NBS-LRR type disease resistance protein</fullName>
    </submittedName>
</protein>
<dbReference type="EMBL" id="EF428453">
    <property type="protein sequence ID" value="ABO15685.1"/>
    <property type="molecule type" value="mRNA"/>
</dbReference>
<dbReference type="InterPro" id="IPR038005">
    <property type="entry name" value="RX-like_CC"/>
</dbReference>
<dbReference type="Gene3D" id="1.10.10.10">
    <property type="entry name" value="Winged helix-like DNA-binding domain superfamily/Winged helix DNA-binding domain"/>
    <property type="match status" value="1"/>
</dbReference>
<feature type="domain" description="Disease resistance protein winged helix" evidence="10">
    <location>
        <begin position="412"/>
        <end position="477"/>
    </location>
</feature>
<comment type="subcellular location">
    <subcellularLocation>
        <location evidence="1">Plastid</location>
    </subcellularLocation>
</comment>
<dbReference type="AlphaFoldDB" id="A3RLW9"/>
<feature type="domain" description="Disease resistance N-terminal" evidence="9">
    <location>
        <begin position="5"/>
        <end position="87"/>
    </location>
</feature>
<evidence type="ECO:0000259" key="11">
    <source>
        <dbReference type="Pfam" id="PF23598"/>
    </source>
</evidence>
<dbReference type="Gene3D" id="3.40.50.300">
    <property type="entry name" value="P-loop containing nucleotide triphosphate hydrolases"/>
    <property type="match status" value="1"/>
</dbReference>
<evidence type="ECO:0000313" key="12">
    <source>
        <dbReference type="EMBL" id="ABO15685.1"/>
    </source>
</evidence>
<dbReference type="Gene3D" id="1.10.8.430">
    <property type="entry name" value="Helical domain of apoptotic protease-activating factors"/>
    <property type="match status" value="1"/>
</dbReference>
<evidence type="ECO:0000259" key="9">
    <source>
        <dbReference type="Pfam" id="PF18052"/>
    </source>
</evidence>
<keyword evidence="7" id="KW-0067">ATP-binding</keyword>
<dbReference type="GO" id="GO:0051607">
    <property type="term" value="P:defense response to virus"/>
    <property type="evidence" value="ECO:0007669"/>
    <property type="project" value="UniProtKB-ARBA"/>
</dbReference>
<dbReference type="InterPro" id="IPR058922">
    <property type="entry name" value="WHD_DRP"/>
</dbReference>
<evidence type="ECO:0000259" key="8">
    <source>
        <dbReference type="Pfam" id="PF00931"/>
    </source>
</evidence>
<comment type="similarity">
    <text evidence="2">Belongs to the disease resistance NB-LRR family.</text>
</comment>
<dbReference type="InterPro" id="IPR032675">
    <property type="entry name" value="LRR_dom_sf"/>
</dbReference>
<dbReference type="Pfam" id="PF00931">
    <property type="entry name" value="NB-ARC"/>
    <property type="match status" value="1"/>
</dbReference>
<evidence type="ECO:0000256" key="4">
    <source>
        <dbReference type="ARBA" id="ARBA00022737"/>
    </source>
</evidence>
<dbReference type="GO" id="GO:0005524">
    <property type="term" value="F:ATP binding"/>
    <property type="evidence" value="ECO:0007669"/>
    <property type="project" value="UniProtKB-KW"/>
</dbReference>
<dbReference type="Pfam" id="PF23559">
    <property type="entry name" value="WHD_DRP"/>
    <property type="match status" value="1"/>
</dbReference>
<dbReference type="GO" id="GO:0098542">
    <property type="term" value="P:defense response to other organism"/>
    <property type="evidence" value="ECO:0007669"/>
    <property type="project" value="TreeGrafter"/>
</dbReference>
<dbReference type="Pfam" id="PF23598">
    <property type="entry name" value="LRR_14"/>
    <property type="match status" value="1"/>
</dbReference>
<dbReference type="Gene3D" id="1.20.5.4130">
    <property type="match status" value="1"/>
</dbReference>
<evidence type="ECO:0000256" key="7">
    <source>
        <dbReference type="ARBA" id="ARBA00022840"/>
    </source>
</evidence>
<dbReference type="SUPFAM" id="SSF52540">
    <property type="entry name" value="P-loop containing nucleoside triphosphate hydrolases"/>
    <property type="match status" value="1"/>
</dbReference>
<keyword evidence="3" id="KW-0433">Leucine-rich repeat</keyword>
<dbReference type="PANTHER" id="PTHR23155">
    <property type="entry name" value="DISEASE RESISTANCE PROTEIN RP"/>
    <property type="match status" value="1"/>
</dbReference>
<dbReference type="InterPro" id="IPR042197">
    <property type="entry name" value="Apaf_helical"/>
</dbReference>
<evidence type="ECO:0000256" key="6">
    <source>
        <dbReference type="ARBA" id="ARBA00022821"/>
    </source>
</evidence>
<keyword evidence="6" id="KW-0611">Plant defense</keyword>
<keyword evidence="4" id="KW-0677">Repeat</keyword>
<dbReference type="InterPro" id="IPR036388">
    <property type="entry name" value="WH-like_DNA-bd_sf"/>
</dbReference>
<dbReference type="CDD" id="cd14798">
    <property type="entry name" value="RX-CC_like"/>
    <property type="match status" value="1"/>
</dbReference>
<dbReference type="InterPro" id="IPR027417">
    <property type="entry name" value="P-loop_NTPase"/>
</dbReference>
<evidence type="ECO:0000256" key="5">
    <source>
        <dbReference type="ARBA" id="ARBA00022741"/>
    </source>
</evidence>
<organism evidence="12">
    <name type="scientific">Ipomoea batatas</name>
    <name type="common">Sweet potato</name>
    <name type="synonym">Convolvulus batatas</name>
    <dbReference type="NCBI Taxonomy" id="4120"/>
    <lineage>
        <taxon>Eukaryota</taxon>
        <taxon>Viridiplantae</taxon>
        <taxon>Streptophyta</taxon>
        <taxon>Embryophyta</taxon>
        <taxon>Tracheophyta</taxon>
        <taxon>Spermatophyta</taxon>
        <taxon>Magnoliopsida</taxon>
        <taxon>eudicotyledons</taxon>
        <taxon>Gunneridae</taxon>
        <taxon>Pentapetalae</taxon>
        <taxon>asterids</taxon>
        <taxon>lamiids</taxon>
        <taxon>Solanales</taxon>
        <taxon>Convolvulaceae</taxon>
        <taxon>Ipomoeeae</taxon>
        <taxon>Ipomoea</taxon>
    </lineage>
</organism>